<dbReference type="AlphaFoldDB" id="A0A1H9DLQ7"/>
<gene>
    <name evidence="2" type="ORF">SAMN05216230_10243</name>
</gene>
<organism evidence="2 3">
    <name type="scientific">Pseudomonas soli</name>
    <dbReference type="NCBI Taxonomy" id="1306993"/>
    <lineage>
        <taxon>Bacteria</taxon>
        <taxon>Pseudomonadati</taxon>
        <taxon>Pseudomonadota</taxon>
        <taxon>Gammaproteobacteria</taxon>
        <taxon>Pseudomonadales</taxon>
        <taxon>Pseudomonadaceae</taxon>
        <taxon>Pseudomonas</taxon>
    </lineage>
</organism>
<dbReference type="RefSeq" id="WP_094010405.1">
    <property type="nucleotide sequence ID" value="NZ_FOEQ01000002.1"/>
</dbReference>
<protein>
    <recommendedName>
        <fullName evidence="1">Anti-bacteriophage protein A/HamA C-terminal domain-containing protein</fullName>
    </recommendedName>
</protein>
<evidence type="ECO:0000313" key="2">
    <source>
        <dbReference type="EMBL" id="SEQ14426.1"/>
    </source>
</evidence>
<sequence length="312" mass="36041">MTGYFGSRDIIQEITVNESMRCFFVGYDLADDSQNGQYRWKDFVNVLISAVHEFAFGMHEGDSVQSNNLVVTLSDAAKSIYKIDNFNRVKDIYLSGGHLDDELEDKYLRRGEFGELLLHLILRDNFGTIPLLSKIYFKDSYGHTVHGFDSVHINPETKSLWLGESKLYMDPFKGVAALVKDLEEHIRLDYMADEFSIISKKIKHFSFHEDVEYWTQWMASATRLKDKLSDIYIPMLCTYSCDIFDLYDDEVEGFKAQLVAQAKEVADKFHDANKHPWKAKINIVLILLPVKCKKELVKRLHQKLGIMQSLGD</sequence>
<accession>A0A1H9DLQ7</accession>
<evidence type="ECO:0000259" key="1">
    <source>
        <dbReference type="Pfam" id="PF08878"/>
    </source>
</evidence>
<dbReference type="Proteomes" id="UP000199221">
    <property type="component" value="Unassembled WGS sequence"/>
</dbReference>
<dbReference type="Pfam" id="PF08878">
    <property type="entry name" value="HamA"/>
    <property type="match status" value="1"/>
</dbReference>
<dbReference type="EMBL" id="FOEQ01000002">
    <property type="protein sequence ID" value="SEQ14426.1"/>
    <property type="molecule type" value="Genomic_DNA"/>
</dbReference>
<feature type="domain" description="Anti-bacteriophage protein A/HamA C-terminal" evidence="1">
    <location>
        <begin position="15"/>
        <end position="304"/>
    </location>
</feature>
<proteinExistence type="predicted"/>
<reference evidence="2 3" key="1">
    <citation type="submission" date="2016-10" db="EMBL/GenBank/DDBJ databases">
        <authorList>
            <person name="de Groot N.N."/>
        </authorList>
    </citation>
    <scope>NUCLEOTIDE SEQUENCE [LARGE SCALE GENOMIC DNA]</scope>
    <source>
        <strain evidence="2 3">LMG 27941</strain>
    </source>
</reference>
<evidence type="ECO:0000313" key="3">
    <source>
        <dbReference type="Proteomes" id="UP000199221"/>
    </source>
</evidence>
<name>A0A1H9DLQ7_9PSED</name>
<dbReference type="InterPro" id="IPR014976">
    <property type="entry name" value="AbpA_HamA_C"/>
</dbReference>